<dbReference type="OrthoDB" id="5294075at2"/>
<feature type="repeat" description="TPR" evidence="1">
    <location>
        <begin position="141"/>
        <end position="174"/>
    </location>
</feature>
<evidence type="ECO:0000313" key="4">
    <source>
        <dbReference type="Proteomes" id="UP000318405"/>
    </source>
</evidence>
<dbReference type="EMBL" id="VLTJ01000014">
    <property type="protein sequence ID" value="TSH96663.1"/>
    <property type="molecule type" value="Genomic_DNA"/>
</dbReference>
<name>A0A556AUP6_9BURK</name>
<feature type="signal peptide" evidence="2">
    <location>
        <begin position="1"/>
        <end position="30"/>
    </location>
</feature>
<evidence type="ECO:0000256" key="1">
    <source>
        <dbReference type="PROSITE-ProRule" id="PRU00339"/>
    </source>
</evidence>
<feature type="chain" id="PRO_5022146593" evidence="2">
    <location>
        <begin position="31"/>
        <end position="220"/>
    </location>
</feature>
<dbReference type="AlphaFoldDB" id="A0A556AUP6"/>
<dbReference type="Gene3D" id="1.25.40.10">
    <property type="entry name" value="Tetratricopeptide repeat domain"/>
    <property type="match status" value="1"/>
</dbReference>
<reference evidence="3 4" key="1">
    <citation type="submission" date="2019-07" db="EMBL/GenBank/DDBJ databases">
        <title>Qingshengfaniella alkalisoli gen. nov., sp. nov., isolated from saline soil.</title>
        <authorList>
            <person name="Xu L."/>
            <person name="Huang X.-X."/>
            <person name="Sun J.-Q."/>
        </authorList>
    </citation>
    <scope>NUCLEOTIDE SEQUENCE [LARGE SCALE GENOMIC DNA]</scope>
    <source>
        <strain evidence="3 4">DSM 27279</strain>
    </source>
</reference>
<gene>
    <name evidence="3" type="ORF">FOZ76_08795</name>
</gene>
<accession>A0A556AUP6</accession>
<protein>
    <submittedName>
        <fullName evidence="3">Tetratricopeptide repeat protein</fullName>
    </submittedName>
</protein>
<evidence type="ECO:0000313" key="3">
    <source>
        <dbReference type="EMBL" id="TSH96663.1"/>
    </source>
</evidence>
<sequence length="220" mass="24167">MLALPHAPRRLLRRSLAALAFVCAAPLVSAQTTQADIAAQEPYGWPWLVRALDRLKPSTDTRLPETPTETVQRLESMVNQGRSADALREIEDLQAKRAASNVSGVDARLLFLQARALAAQGRLDDAQAIYQRMTTDFPELPEPWNNLAAIHAAQGRLDEARNALDMALVTDPNYGPAKTNLADIYLMLANRSYRDAARMGQAEAAKMAARTQELLIGISH</sequence>
<keyword evidence="1" id="KW-0802">TPR repeat</keyword>
<dbReference type="PROSITE" id="PS50005">
    <property type="entry name" value="TPR"/>
    <property type="match status" value="1"/>
</dbReference>
<comment type="caution">
    <text evidence="3">The sequence shown here is derived from an EMBL/GenBank/DDBJ whole genome shotgun (WGS) entry which is preliminary data.</text>
</comment>
<dbReference type="Pfam" id="PF14559">
    <property type="entry name" value="TPR_19"/>
    <property type="match status" value="1"/>
</dbReference>
<proteinExistence type="predicted"/>
<organism evidence="3 4">
    <name type="scientific">Verticiella sediminum</name>
    <dbReference type="NCBI Taxonomy" id="1247510"/>
    <lineage>
        <taxon>Bacteria</taxon>
        <taxon>Pseudomonadati</taxon>
        <taxon>Pseudomonadota</taxon>
        <taxon>Betaproteobacteria</taxon>
        <taxon>Burkholderiales</taxon>
        <taxon>Alcaligenaceae</taxon>
        <taxon>Verticiella</taxon>
    </lineage>
</organism>
<evidence type="ECO:0000256" key="2">
    <source>
        <dbReference type="SAM" id="SignalP"/>
    </source>
</evidence>
<dbReference type="InterPro" id="IPR011990">
    <property type="entry name" value="TPR-like_helical_dom_sf"/>
</dbReference>
<dbReference type="RefSeq" id="WP_143947773.1">
    <property type="nucleotide sequence ID" value="NZ_BAABMB010000002.1"/>
</dbReference>
<dbReference type="SUPFAM" id="SSF48452">
    <property type="entry name" value="TPR-like"/>
    <property type="match status" value="1"/>
</dbReference>
<keyword evidence="2" id="KW-0732">Signal</keyword>
<dbReference type="SMART" id="SM00028">
    <property type="entry name" value="TPR"/>
    <property type="match status" value="2"/>
</dbReference>
<keyword evidence="4" id="KW-1185">Reference proteome</keyword>
<dbReference type="Proteomes" id="UP000318405">
    <property type="component" value="Unassembled WGS sequence"/>
</dbReference>
<dbReference type="InterPro" id="IPR019734">
    <property type="entry name" value="TPR_rpt"/>
</dbReference>